<dbReference type="Proteomes" id="UP000053890">
    <property type="component" value="Unassembled WGS sequence"/>
</dbReference>
<evidence type="ECO:0000313" key="10">
    <source>
        <dbReference type="Proteomes" id="UP000053890"/>
    </source>
</evidence>
<dbReference type="GeneID" id="28972907"/>
<feature type="compositionally biased region" description="Basic and acidic residues" evidence="8">
    <location>
        <begin position="458"/>
        <end position="481"/>
    </location>
</feature>
<keyword evidence="10" id="KW-1185">Reference proteome</keyword>
<evidence type="ECO:0000256" key="7">
    <source>
        <dbReference type="ARBA" id="ARBA00023136"/>
    </source>
</evidence>
<keyword evidence="2" id="KW-0813">Transport</keyword>
<dbReference type="STRING" id="578459.A0A0N8PZB0"/>
<dbReference type="Pfam" id="PF25539">
    <property type="entry name" value="Bestrophin_2"/>
    <property type="match status" value="2"/>
</dbReference>
<evidence type="ECO:0000256" key="6">
    <source>
        <dbReference type="ARBA" id="ARBA00023065"/>
    </source>
</evidence>
<dbReference type="PANTHER" id="PTHR33281">
    <property type="entry name" value="UPF0187 PROTEIN YNEE"/>
    <property type="match status" value="1"/>
</dbReference>
<feature type="region of interest" description="Disordered" evidence="8">
    <location>
        <begin position="138"/>
        <end position="228"/>
    </location>
</feature>
<dbReference type="GO" id="GO:0005254">
    <property type="term" value="F:chloride channel activity"/>
    <property type="evidence" value="ECO:0007669"/>
    <property type="project" value="InterPro"/>
</dbReference>
<proteinExistence type="predicted"/>
<keyword evidence="5" id="KW-1133">Transmembrane helix</keyword>
<evidence type="ECO:0000313" key="9">
    <source>
        <dbReference type="EMBL" id="KPV71821.1"/>
    </source>
</evidence>
<organism evidence="9 10">
    <name type="scientific">Rhodotorula graminis (strain WP1)</name>
    <dbReference type="NCBI Taxonomy" id="578459"/>
    <lineage>
        <taxon>Eukaryota</taxon>
        <taxon>Fungi</taxon>
        <taxon>Dikarya</taxon>
        <taxon>Basidiomycota</taxon>
        <taxon>Pucciniomycotina</taxon>
        <taxon>Microbotryomycetes</taxon>
        <taxon>Sporidiobolales</taxon>
        <taxon>Sporidiobolaceae</taxon>
        <taxon>Rhodotorula</taxon>
    </lineage>
</organism>
<dbReference type="AlphaFoldDB" id="A0A0N8PZB0"/>
<evidence type="ECO:0000256" key="3">
    <source>
        <dbReference type="ARBA" id="ARBA00022475"/>
    </source>
</evidence>
<feature type="compositionally biased region" description="Low complexity" evidence="8">
    <location>
        <begin position="139"/>
        <end position="151"/>
    </location>
</feature>
<dbReference type="OrthoDB" id="1368at2759"/>
<evidence type="ECO:0000256" key="5">
    <source>
        <dbReference type="ARBA" id="ARBA00022989"/>
    </source>
</evidence>
<accession>A0A0N8PZB0</accession>
<evidence type="ECO:0000256" key="4">
    <source>
        <dbReference type="ARBA" id="ARBA00022692"/>
    </source>
</evidence>
<evidence type="ECO:0000256" key="8">
    <source>
        <dbReference type="SAM" id="MobiDB-lite"/>
    </source>
</evidence>
<name>A0A0N8PZB0_RHOGW</name>
<dbReference type="InterPro" id="IPR044669">
    <property type="entry name" value="YneE/VCCN1/2-like"/>
</dbReference>
<feature type="compositionally biased region" description="Basic and acidic residues" evidence="8">
    <location>
        <begin position="436"/>
        <end position="449"/>
    </location>
</feature>
<keyword evidence="3" id="KW-1003">Cell membrane</keyword>
<dbReference type="RefSeq" id="XP_018267870.1">
    <property type="nucleotide sequence ID" value="XM_018412458.1"/>
</dbReference>
<sequence>MSRVPRSRSAPDRLLTSLAAPQVIGLLLTFKTNSAFGSYSEGRRLWSSVILASRTFARMAWLHCPDQLHVPADPSTSISHAERAEALAEKRTYINLVAAFSVALKHYVRGEPGVHYTDLWPLVAFLPRYHKLPSEAHSRTPLFPPLSSTSPVQPRTASPSVKKRRSTAALAMAVERAAPGQGHELLPARNPPPRYVPPFSHLPLPRPRSSRAHPGPGTDSLSPRHAPPPGSSIDDFVPFYDFFADVLHWLGRRRRRMRREKGKKEPLQTREGGDNVPLELILLLSGWVAALQRRKTIDVPTINALLGALQALSDALTGLERVLLTPMPIAYSLHLRHVIWIYLLLAPSQLHETLGWLTVPATAIISFVFLGLLRLGDQIENPLGYDPSDLDLESFTLTVLRELRELVAHPAGESAPDEVLAALREGAKKAAAVEAAGKEGEEGEGKDGEGEGEQGSEGGKEERLVEEEERREYGEEGWRRV</sequence>
<dbReference type="GO" id="GO:0005886">
    <property type="term" value="C:plasma membrane"/>
    <property type="evidence" value="ECO:0007669"/>
    <property type="project" value="UniProtKB-SubCell"/>
</dbReference>
<reference evidence="9 10" key="1">
    <citation type="journal article" date="2015" name="Front. Microbiol.">
        <title>Genome sequence of the plant growth promoting endophytic yeast Rhodotorula graminis WP1.</title>
        <authorList>
            <person name="Firrincieli A."/>
            <person name="Otillar R."/>
            <person name="Salamov A."/>
            <person name="Schmutz J."/>
            <person name="Khan Z."/>
            <person name="Redman R.S."/>
            <person name="Fleck N.D."/>
            <person name="Lindquist E."/>
            <person name="Grigoriev I.V."/>
            <person name="Doty S.L."/>
        </authorList>
    </citation>
    <scope>NUCLEOTIDE SEQUENCE [LARGE SCALE GENOMIC DNA]</scope>
    <source>
        <strain evidence="9 10">WP1</strain>
    </source>
</reference>
<comment type="subcellular location">
    <subcellularLocation>
        <location evidence="1">Cell membrane</location>
        <topology evidence="1">Multi-pass membrane protein</topology>
    </subcellularLocation>
</comment>
<gene>
    <name evidence="9" type="ORF">RHOBADRAFT_18907</name>
</gene>
<evidence type="ECO:0000256" key="2">
    <source>
        <dbReference type="ARBA" id="ARBA00022448"/>
    </source>
</evidence>
<dbReference type="OMA" id="FEPYTAY"/>
<keyword evidence="6" id="KW-0406">Ion transport</keyword>
<dbReference type="PANTHER" id="PTHR33281:SF19">
    <property type="entry name" value="VOLTAGE-DEPENDENT ANION CHANNEL-FORMING PROTEIN YNEE"/>
    <property type="match status" value="1"/>
</dbReference>
<dbReference type="EMBL" id="KQ474091">
    <property type="protein sequence ID" value="KPV71821.1"/>
    <property type="molecule type" value="Genomic_DNA"/>
</dbReference>
<protein>
    <submittedName>
        <fullName evidence="9">Uncharacterized protein</fullName>
    </submittedName>
</protein>
<feature type="region of interest" description="Disordered" evidence="8">
    <location>
        <begin position="431"/>
        <end position="481"/>
    </location>
</feature>
<evidence type="ECO:0000256" key="1">
    <source>
        <dbReference type="ARBA" id="ARBA00004651"/>
    </source>
</evidence>
<keyword evidence="7" id="KW-0472">Membrane</keyword>
<keyword evidence="4" id="KW-0812">Transmembrane</keyword>